<dbReference type="SUPFAM" id="SSF56935">
    <property type="entry name" value="Porins"/>
    <property type="match status" value="1"/>
</dbReference>
<organism evidence="9 10">
    <name type="scientific">Canicola haemoglobinophilus</name>
    <dbReference type="NCBI Taxonomy" id="733"/>
    <lineage>
        <taxon>Bacteria</taxon>
        <taxon>Pseudomonadati</taxon>
        <taxon>Pseudomonadota</taxon>
        <taxon>Gammaproteobacteria</taxon>
        <taxon>Pasteurellales</taxon>
        <taxon>Pasteurellaceae</taxon>
        <taxon>Canicola</taxon>
    </lineage>
</organism>
<evidence type="ECO:0000256" key="4">
    <source>
        <dbReference type="ARBA" id="ARBA00022692"/>
    </source>
</evidence>
<evidence type="ECO:0000256" key="7">
    <source>
        <dbReference type="ARBA" id="ARBA00023237"/>
    </source>
</evidence>
<evidence type="ECO:0000313" key="10">
    <source>
        <dbReference type="Proteomes" id="UP000254496"/>
    </source>
</evidence>
<comment type="subcellular location">
    <subcellularLocation>
        <location evidence="1">Cell outer membrane</location>
        <topology evidence="1">Multi-pass membrane protein</topology>
    </subcellularLocation>
</comment>
<proteinExistence type="inferred from homology"/>
<dbReference type="GO" id="GO:0015483">
    <property type="term" value="F:long-chain fatty acid transporting porin activity"/>
    <property type="evidence" value="ECO:0007669"/>
    <property type="project" value="TreeGrafter"/>
</dbReference>
<feature type="chain" id="PRO_5044189903" evidence="8">
    <location>
        <begin position="25"/>
        <end position="435"/>
    </location>
</feature>
<dbReference type="AlphaFoldDB" id="A0AB38H6R8"/>
<feature type="signal peptide" evidence="8">
    <location>
        <begin position="1"/>
        <end position="24"/>
    </location>
</feature>
<accession>A0AB38H6R8</accession>
<dbReference type="InterPro" id="IPR005017">
    <property type="entry name" value="OMPP1/FadL/TodX"/>
</dbReference>
<dbReference type="Gene3D" id="2.40.160.60">
    <property type="entry name" value="Outer membrane protein transport protein (OMPP1/FadL/TodX)"/>
    <property type="match status" value="1"/>
</dbReference>
<dbReference type="GO" id="GO:0009279">
    <property type="term" value="C:cell outer membrane"/>
    <property type="evidence" value="ECO:0007669"/>
    <property type="project" value="UniProtKB-SubCell"/>
</dbReference>
<sequence>MKTSIFKQSLIASVVTLSATYANAAAFQLAEISTSGLGRAYAGEAAIAEDASVVATNPALMTKFKQNEFSVGGILVDAKVHLEGETFVYENGKVPGKYMPKAGDSANQRDVIPRAFVPNLYVVTPINDRFAIGGGMNVNFGMRSKFDSDYSAGIYGGNTKLTAVNLNLSGAYRVTQGLSFGLGLNAVYAKAKLERNVGLLNLIPPFNRNQAKADTLVARLQDNNAWGFGWNAGLVYEFNENNRIGVAYHSHVDITFKDGAAYNNFSRKKTKAASLELNLPAYWEISGYHKMTERFAMSYSLKRTLWNRFEKLQATFNDGVPALYKPEYFQDSTRIALGASYDVNEALTLRTGIAYDESPIVAPYKSASIPDTDRTWYSLGATYKVTQNLSVDLAYTHIRGKTISFVEQELGKPIRVEYTSRSKANLFGLNLNYRF</sequence>
<dbReference type="PANTHER" id="PTHR35093">
    <property type="entry name" value="OUTER MEMBRANE PROTEIN NMB0088-RELATED"/>
    <property type="match status" value="1"/>
</dbReference>
<keyword evidence="5 8" id="KW-0732">Signal</keyword>
<keyword evidence="6" id="KW-0472">Membrane</keyword>
<comment type="caution">
    <text evidence="9">The sequence shown here is derived from an EMBL/GenBank/DDBJ whole genome shotgun (WGS) entry which is preliminary data.</text>
</comment>
<dbReference type="PANTHER" id="PTHR35093:SF3">
    <property type="entry name" value="LONG-CHAIN FATTY ACID TRANSPORT PROTEIN"/>
    <property type="match status" value="1"/>
</dbReference>
<protein>
    <submittedName>
        <fullName evidence="9">Aromatic hydrocarbon degradation membrane protein</fullName>
    </submittedName>
</protein>
<evidence type="ECO:0000256" key="3">
    <source>
        <dbReference type="ARBA" id="ARBA00022452"/>
    </source>
</evidence>
<evidence type="ECO:0000256" key="2">
    <source>
        <dbReference type="ARBA" id="ARBA00008163"/>
    </source>
</evidence>
<dbReference type="Proteomes" id="UP000254496">
    <property type="component" value="Unassembled WGS sequence"/>
</dbReference>
<keyword evidence="4" id="KW-0812">Transmembrane</keyword>
<name>A0AB38H6R8_9PAST</name>
<evidence type="ECO:0000313" key="9">
    <source>
        <dbReference type="EMBL" id="STO67663.1"/>
    </source>
</evidence>
<keyword evidence="3" id="KW-1134">Transmembrane beta strand</keyword>
<gene>
    <name evidence="9" type="primary">ompP1</name>
    <name evidence="9" type="ORF">NCTC8540_00125</name>
</gene>
<comment type="similarity">
    <text evidence="2">Belongs to the OmpP1/FadL family.</text>
</comment>
<evidence type="ECO:0000256" key="1">
    <source>
        <dbReference type="ARBA" id="ARBA00004571"/>
    </source>
</evidence>
<evidence type="ECO:0000256" key="8">
    <source>
        <dbReference type="SAM" id="SignalP"/>
    </source>
</evidence>
<keyword evidence="7" id="KW-0998">Cell outer membrane</keyword>
<dbReference type="Pfam" id="PF03349">
    <property type="entry name" value="Toluene_X"/>
    <property type="match status" value="1"/>
</dbReference>
<dbReference type="EMBL" id="UGHJ01000001">
    <property type="protein sequence ID" value="STO67663.1"/>
    <property type="molecule type" value="Genomic_DNA"/>
</dbReference>
<dbReference type="RefSeq" id="WP_115072470.1">
    <property type="nucleotide sequence ID" value="NZ_UGHE01000002.1"/>
</dbReference>
<reference evidence="9 10" key="1">
    <citation type="submission" date="2018-06" db="EMBL/GenBank/DDBJ databases">
        <authorList>
            <consortium name="Pathogen Informatics"/>
            <person name="Doyle S."/>
        </authorList>
    </citation>
    <scope>NUCLEOTIDE SEQUENCE [LARGE SCALE GENOMIC DNA]</scope>
    <source>
        <strain evidence="9 10">NCTC8540</strain>
    </source>
</reference>
<evidence type="ECO:0000256" key="6">
    <source>
        <dbReference type="ARBA" id="ARBA00023136"/>
    </source>
</evidence>
<evidence type="ECO:0000256" key="5">
    <source>
        <dbReference type="ARBA" id="ARBA00022729"/>
    </source>
</evidence>